<sequence length="373" mass="40883">MNDDDAAFLVSALCLHNPTTSLPFDPTSSSHVLTSPGGPAPRRHRLSLDVTGTPKLRSSSAADDDDTPTAAADPNDAAFFHNLDLMFGCDAPPHAPQAYHPPFLSLSPLPHPLPPLGAPPMEPLPPPSAMLSAMAAPSSVSPPYLPPPPLAAPLALAIPPPYVPPPAAPPVQRFHVRLTTSFLPRYWKNGRKNLQCFPFCPEHGDFYEMKIQGKKHASVGVCRTPVNCELHCPLWLPRLHVVARFEQISPGTPVSPPPLLRGMGEFDAFRQDTFDAVQIGKCTTVPHGGGCTSTWMFLPDVWKLQPLLRKKRKATRSVPAETFPFYFRVFCFLQSPADNTNPVDWFRCVAECQSSAFELSSTRTADRHRKVQQ</sequence>
<evidence type="ECO:0000256" key="1">
    <source>
        <dbReference type="SAM" id="MobiDB-lite"/>
    </source>
</evidence>
<accession>A0A485LBL8</accession>
<evidence type="ECO:0000313" key="3">
    <source>
        <dbReference type="EMBL" id="VFT95669.1"/>
    </source>
</evidence>
<keyword evidence="4" id="KW-1185">Reference proteome</keyword>
<gene>
    <name evidence="3" type="primary">Aste57867_18938</name>
    <name evidence="2" type="ORF">As57867_018874</name>
    <name evidence="3" type="ORF">ASTE57867_18938</name>
</gene>
<dbReference type="EMBL" id="VJMH01006426">
    <property type="protein sequence ID" value="KAF0689639.1"/>
    <property type="molecule type" value="Genomic_DNA"/>
</dbReference>
<dbReference type="OrthoDB" id="158009at2759"/>
<evidence type="ECO:0000313" key="4">
    <source>
        <dbReference type="Proteomes" id="UP000332933"/>
    </source>
</evidence>
<protein>
    <submittedName>
        <fullName evidence="3">Aste57867_18938 protein</fullName>
    </submittedName>
</protein>
<dbReference type="Proteomes" id="UP000332933">
    <property type="component" value="Unassembled WGS sequence"/>
</dbReference>
<reference evidence="2" key="2">
    <citation type="submission" date="2019-06" db="EMBL/GenBank/DDBJ databases">
        <title>Genomics analysis of Aphanomyces spp. identifies a new class of oomycete effector associated with host adaptation.</title>
        <authorList>
            <person name="Gaulin E."/>
        </authorList>
    </citation>
    <scope>NUCLEOTIDE SEQUENCE</scope>
    <source>
        <strain evidence="2">CBS 578.67</strain>
    </source>
</reference>
<feature type="region of interest" description="Disordered" evidence="1">
    <location>
        <begin position="20"/>
        <end position="73"/>
    </location>
</feature>
<name>A0A485LBL8_9STRA</name>
<dbReference type="AlphaFoldDB" id="A0A485LBL8"/>
<reference evidence="3 4" key="1">
    <citation type="submission" date="2019-03" db="EMBL/GenBank/DDBJ databases">
        <authorList>
            <person name="Gaulin E."/>
            <person name="Dumas B."/>
        </authorList>
    </citation>
    <scope>NUCLEOTIDE SEQUENCE [LARGE SCALE GENOMIC DNA]</scope>
    <source>
        <strain evidence="3">CBS 568.67</strain>
    </source>
</reference>
<feature type="compositionally biased region" description="Polar residues" evidence="1">
    <location>
        <begin position="20"/>
        <end position="33"/>
    </location>
</feature>
<organism evidence="3 4">
    <name type="scientific">Aphanomyces stellatus</name>
    <dbReference type="NCBI Taxonomy" id="120398"/>
    <lineage>
        <taxon>Eukaryota</taxon>
        <taxon>Sar</taxon>
        <taxon>Stramenopiles</taxon>
        <taxon>Oomycota</taxon>
        <taxon>Saprolegniomycetes</taxon>
        <taxon>Saprolegniales</taxon>
        <taxon>Verrucalvaceae</taxon>
        <taxon>Aphanomyces</taxon>
    </lineage>
</organism>
<dbReference type="EMBL" id="CAADRA010006447">
    <property type="protein sequence ID" value="VFT95669.1"/>
    <property type="molecule type" value="Genomic_DNA"/>
</dbReference>
<proteinExistence type="predicted"/>
<evidence type="ECO:0000313" key="2">
    <source>
        <dbReference type="EMBL" id="KAF0689639.1"/>
    </source>
</evidence>